<dbReference type="EC" id="2.4.1.17" evidence="5"/>
<reference evidence="6" key="1">
    <citation type="submission" date="2022-08" db="UniProtKB">
        <authorList>
            <consortium name="EnsemblMetazoa"/>
        </authorList>
    </citation>
    <scope>IDENTIFICATION</scope>
    <source>
        <strain evidence="6">Israel</strain>
    </source>
</reference>
<comment type="similarity">
    <text evidence="1 4">Belongs to the UDP-glycosyltransferase family.</text>
</comment>
<evidence type="ECO:0000256" key="4">
    <source>
        <dbReference type="RuleBase" id="RU003718"/>
    </source>
</evidence>
<evidence type="ECO:0000256" key="1">
    <source>
        <dbReference type="ARBA" id="ARBA00009995"/>
    </source>
</evidence>
<dbReference type="GO" id="GO:0015020">
    <property type="term" value="F:glucuronosyltransferase activity"/>
    <property type="evidence" value="ECO:0007669"/>
    <property type="project" value="UniProtKB-EC"/>
</dbReference>
<feature type="chain" id="PRO_5036529444" description="UDP-glucuronosyltransferase" evidence="5">
    <location>
        <begin position="20"/>
        <end position="436"/>
    </location>
</feature>
<evidence type="ECO:0000256" key="3">
    <source>
        <dbReference type="ARBA" id="ARBA00022679"/>
    </source>
</evidence>
<dbReference type="CDD" id="cd03784">
    <property type="entry name" value="GT1_Gtf-like"/>
    <property type="match status" value="1"/>
</dbReference>
<evidence type="ECO:0000256" key="2">
    <source>
        <dbReference type="ARBA" id="ARBA00022676"/>
    </source>
</evidence>
<dbReference type="Proteomes" id="UP000092462">
    <property type="component" value="Unassembled WGS sequence"/>
</dbReference>
<sequence>MSRFLAVLAVVMSLHLSHSFRILGLFPHAGESHYQIFQPIMKALAEAGHEVTVLSHFPERSNITGLRVLVIDEHKSLMNAMDLALFENRRPYNHFLEFFMLYEWGVGSCQKTLNSTALKNILASGETFDLVITEFFNTDCMLAIAHKLNVPFIGLSSCTLMPWHLDRVGMPNFPSYIPALFMGYSEDMSFAERLGNWITLQSFKLAYRFFNNRAANSLIEEYLGPGIPDVGELAKRTSLIMVNTHHSLSGTKPLPPSVVEIGGVYLFSSHKNTLDSKLDAELKNFLDSADNGVIYISWGSMIKADTLPAAKRDGILQALAMQPQKVLWKWENDTIPNKPDNVFIRKWMPQRDVLCHPKVRVFMAHGGLLGSSEAAYCGVPVIATPMYGDQFFNAASLKHRGMGVRTFCGCMARACRIPSLLAAGRVSALIIDPQLM</sequence>
<dbReference type="EMBL" id="AJVK01032731">
    <property type="status" value="NOT_ANNOTATED_CDS"/>
    <property type="molecule type" value="Genomic_DNA"/>
</dbReference>
<dbReference type="VEuPathDB" id="VectorBase:PPAPM1_004179"/>
<feature type="signal peptide" evidence="5">
    <location>
        <begin position="1"/>
        <end position="19"/>
    </location>
</feature>
<name>A0A1B0DEG4_PHLPP</name>
<keyword evidence="2 4" id="KW-0328">Glycosyltransferase</keyword>
<keyword evidence="7" id="KW-1185">Reference proteome</keyword>
<dbReference type="InterPro" id="IPR035595">
    <property type="entry name" value="UDP_glycos_trans_CS"/>
</dbReference>
<proteinExistence type="inferred from homology"/>
<dbReference type="VEuPathDB" id="VectorBase:PPAI006313"/>
<dbReference type="InterPro" id="IPR002213">
    <property type="entry name" value="UDP_glucos_trans"/>
</dbReference>
<evidence type="ECO:0000256" key="5">
    <source>
        <dbReference type="RuleBase" id="RU362059"/>
    </source>
</evidence>
<dbReference type="FunFam" id="3.40.50.2000:FF:000144">
    <property type="entry name" value="UDP-glucuronosyltransferase"/>
    <property type="match status" value="1"/>
</dbReference>
<dbReference type="FunFam" id="3.40.50.2000:FF:000050">
    <property type="entry name" value="UDP-glucuronosyltransferase"/>
    <property type="match status" value="1"/>
</dbReference>
<comment type="catalytic activity">
    <reaction evidence="5">
        <text>glucuronate acceptor + UDP-alpha-D-glucuronate = acceptor beta-D-glucuronoside + UDP + H(+)</text>
        <dbReference type="Rhea" id="RHEA:21032"/>
        <dbReference type="ChEBI" id="CHEBI:15378"/>
        <dbReference type="ChEBI" id="CHEBI:58052"/>
        <dbReference type="ChEBI" id="CHEBI:58223"/>
        <dbReference type="ChEBI" id="CHEBI:132367"/>
        <dbReference type="ChEBI" id="CHEBI:132368"/>
        <dbReference type="EC" id="2.4.1.17"/>
    </reaction>
</comment>
<comment type="subcellular location">
    <subcellularLocation>
        <location evidence="5">Membrane</location>
        <topology evidence="5">Single-pass membrane protein</topology>
    </subcellularLocation>
</comment>
<dbReference type="PANTHER" id="PTHR48043:SF114">
    <property type="entry name" value="IP04436P-RELATED"/>
    <property type="match status" value="1"/>
</dbReference>
<keyword evidence="5" id="KW-0732">Signal</keyword>
<organism evidence="6 7">
    <name type="scientific">Phlebotomus papatasi</name>
    <name type="common">Sandfly</name>
    <dbReference type="NCBI Taxonomy" id="29031"/>
    <lineage>
        <taxon>Eukaryota</taxon>
        <taxon>Metazoa</taxon>
        <taxon>Ecdysozoa</taxon>
        <taxon>Arthropoda</taxon>
        <taxon>Hexapoda</taxon>
        <taxon>Insecta</taxon>
        <taxon>Pterygota</taxon>
        <taxon>Neoptera</taxon>
        <taxon>Endopterygota</taxon>
        <taxon>Diptera</taxon>
        <taxon>Nematocera</taxon>
        <taxon>Psychodoidea</taxon>
        <taxon>Psychodidae</taxon>
        <taxon>Phlebotomus</taxon>
        <taxon>Phlebotomus</taxon>
    </lineage>
</organism>
<evidence type="ECO:0000313" key="7">
    <source>
        <dbReference type="Proteomes" id="UP000092462"/>
    </source>
</evidence>
<dbReference type="Gene3D" id="3.40.50.2000">
    <property type="entry name" value="Glycogen Phosphorylase B"/>
    <property type="match status" value="2"/>
</dbReference>
<dbReference type="PANTHER" id="PTHR48043">
    <property type="entry name" value="EG:EG0003.4 PROTEIN-RELATED"/>
    <property type="match status" value="1"/>
</dbReference>
<dbReference type="EMBL" id="AJVK01032732">
    <property type="status" value="NOT_ANNOTATED_CDS"/>
    <property type="molecule type" value="Genomic_DNA"/>
</dbReference>
<protein>
    <recommendedName>
        <fullName evidence="5">UDP-glucuronosyltransferase</fullName>
        <ecNumber evidence="5">2.4.1.17</ecNumber>
    </recommendedName>
</protein>
<dbReference type="SUPFAM" id="SSF53756">
    <property type="entry name" value="UDP-Glycosyltransferase/glycogen phosphorylase"/>
    <property type="match status" value="1"/>
</dbReference>
<dbReference type="Pfam" id="PF00201">
    <property type="entry name" value="UDPGT"/>
    <property type="match status" value="1"/>
</dbReference>
<evidence type="ECO:0000313" key="6">
    <source>
        <dbReference type="EnsemblMetazoa" id="PPAI006313-PA"/>
    </source>
</evidence>
<keyword evidence="3 4" id="KW-0808">Transferase</keyword>
<dbReference type="InterPro" id="IPR050271">
    <property type="entry name" value="UDP-glycosyltransferase"/>
</dbReference>
<dbReference type="EnsemblMetazoa" id="PPAI006313-RA">
    <property type="protein sequence ID" value="PPAI006313-PA"/>
    <property type="gene ID" value="PPAI006313"/>
</dbReference>
<dbReference type="GO" id="GO:0016020">
    <property type="term" value="C:membrane"/>
    <property type="evidence" value="ECO:0007669"/>
    <property type="project" value="UniProtKB-SubCell"/>
</dbReference>
<dbReference type="AlphaFoldDB" id="A0A1B0DEG4"/>
<accession>A0A1B0DEG4</accession>
<dbReference type="PROSITE" id="PS00375">
    <property type="entry name" value="UDPGT"/>
    <property type="match status" value="1"/>
</dbReference>